<dbReference type="RefSeq" id="WP_166587152.1">
    <property type="nucleotide sequence ID" value="NZ_WWEO01000044.1"/>
</dbReference>
<dbReference type="Proteomes" id="UP000638732">
    <property type="component" value="Unassembled WGS sequence"/>
</dbReference>
<dbReference type="AlphaFoldDB" id="A0A965ZI84"/>
<dbReference type="SUPFAM" id="SSF49464">
    <property type="entry name" value="Carboxypeptidase regulatory domain-like"/>
    <property type="match status" value="1"/>
</dbReference>
<proteinExistence type="predicted"/>
<evidence type="ECO:0000313" key="2">
    <source>
        <dbReference type="Proteomes" id="UP000638732"/>
    </source>
</evidence>
<dbReference type="EMBL" id="WWEO01000044">
    <property type="protein sequence ID" value="NCD71180.1"/>
    <property type="molecule type" value="Genomic_DNA"/>
</dbReference>
<accession>A0A965ZI84</accession>
<reference evidence="1" key="1">
    <citation type="submission" date="2020-01" db="EMBL/GenBank/DDBJ databases">
        <authorList>
            <person name="Seo Y.L."/>
        </authorList>
    </citation>
    <scope>NUCLEOTIDE SEQUENCE</scope>
    <source>
        <strain evidence="1">R11</strain>
    </source>
</reference>
<comment type="caution">
    <text evidence="1">The sequence shown here is derived from an EMBL/GenBank/DDBJ whole genome shotgun (WGS) entry which is preliminary data.</text>
</comment>
<dbReference type="InterPro" id="IPR008969">
    <property type="entry name" value="CarboxyPept-like_regulatory"/>
</dbReference>
<keyword evidence="2" id="KW-1185">Reference proteome</keyword>
<evidence type="ECO:0000313" key="1">
    <source>
        <dbReference type="EMBL" id="NCD71180.1"/>
    </source>
</evidence>
<reference evidence="1" key="2">
    <citation type="submission" date="2020-10" db="EMBL/GenBank/DDBJ databases">
        <title>Mucilaginibacter sp. nov., isolated from soil.</title>
        <authorList>
            <person name="Jeon C.O."/>
        </authorList>
    </citation>
    <scope>NUCLEOTIDE SEQUENCE</scope>
    <source>
        <strain evidence="1">R11</strain>
    </source>
</reference>
<evidence type="ECO:0008006" key="3">
    <source>
        <dbReference type="Google" id="ProtNLM"/>
    </source>
</evidence>
<name>A0A965ZI84_9SPHI</name>
<sequence length="717" mass="79918">MIESYYKLLRQATLLAFMLVVFCVTGLQAQSILSKPISVNFKDENLATALNIISIKGGFYFSYNGGIIPKDSLVSLNATDIPVSAILSRLLNGKYEFGERKNYVIITRALPRLALINTDITNDNNMYSVSGFVINESTGERMMNASVYEKEQLVSGLTDEHGYFKLRFRAPNPGSVAITVSKRLYVDTTMRFLQTVSVNMRNDKPGYKDAAEKGHNIERTGLGRMFISTRQMIQSMNIPDFFASRPFQVSLTPGLSSHGMFSSQVINKFSVNLLGGYTAGVNGFEIGGLFNINKLDSKYLQLAGLFNLVGGRVTGAQIALVDNIALDTVRGLQFAGFINKAESDMHGVQLAALYNETHKLKGVQIGLFNTVDTSMGASIGLINIIRNGFYRVAFSTNDLTNTNISLATGTHNFYSKFQIGVNTVPNKMMYALGLGLGHDFMFGNRFYISTEAAINIANTGTFDDRWFQGKLLLNAQLSKHLSLFGGPVYNNYRHSGTWHTLGYKNVTDLPDYPDMVNNNHQTKKWIGWEAGIAINSVFKPGEKRDYNLKDWYLGIASIAGVGDTPYQRILGTELFAQRDLSGGISGTLSTGYTNYHANYNNFYYYLPNEQNADQHRNFNIIPVKVGVRTYLSRKFFFAGEIGEAFGLNSTFQNTYIADPNTNYYIIRTIHNSFLYAVSAGYSFTNGLEAGLKYEGYTNFASVRQLAFRFGYRFKLGK</sequence>
<protein>
    <recommendedName>
        <fullName evidence="3">Carboxypeptidase-like regulatory domain-containing protein</fullName>
    </recommendedName>
</protein>
<organism evidence="1 2">
    <name type="scientific">Mucilaginibacter agri</name>
    <dbReference type="NCBI Taxonomy" id="2695265"/>
    <lineage>
        <taxon>Bacteria</taxon>
        <taxon>Pseudomonadati</taxon>
        <taxon>Bacteroidota</taxon>
        <taxon>Sphingobacteriia</taxon>
        <taxon>Sphingobacteriales</taxon>
        <taxon>Sphingobacteriaceae</taxon>
        <taxon>Mucilaginibacter</taxon>
    </lineage>
</organism>
<gene>
    <name evidence="1" type="ORF">GSY63_17570</name>
</gene>